<dbReference type="InterPro" id="IPR023213">
    <property type="entry name" value="CAT-like_dom_sf"/>
</dbReference>
<feature type="compositionally biased region" description="Low complexity" evidence="10">
    <location>
        <begin position="76"/>
        <end position="94"/>
    </location>
</feature>
<dbReference type="PANTHER" id="PTHR43178:SF5">
    <property type="entry name" value="LIPOAMIDE ACYLTRANSFERASE COMPONENT OF BRANCHED-CHAIN ALPHA-KETO ACID DEHYDROGENASE COMPLEX, MITOCHONDRIAL"/>
    <property type="match status" value="1"/>
</dbReference>
<dbReference type="Gene3D" id="3.30.559.10">
    <property type="entry name" value="Chloramphenicol acetyltransferase-like domain"/>
    <property type="match status" value="2"/>
</dbReference>
<dbReference type="FunFam" id="2.40.50.100:FF:000013">
    <property type="entry name" value="Dihydrolipoamide acetyltransferase component of pyruvate dehydrogenase complex"/>
    <property type="match status" value="1"/>
</dbReference>
<feature type="domain" description="Lipoyl-binding" evidence="11">
    <location>
        <begin position="108"/>
        <end position="187"/>
    </location>
</feature>
<keyword evidence="8 9" id="KW-0012">Acyltransferase</keyword>
<feature type="region of interest" description="Disordered" evidence="10">
    <location>
        <begin position="352"/>
        <end position="397"/>
    </location>
</feature>
<keyword evidence="4 9" id="KW-0808">Transferase</keyword>
<keyword evidence="7" id="KW-0496">Mitochondrion</keyword>
<dbReference type="Gene3D" id="2.40.50.100">
    <property type="match status" value="1"/>
</dbReference>
<comment type="caution">
    <text evidence="13">The sequence shown here is derived from an EMBL/GenBank/DDBJ whole genome shotgun (WGS) entry which is preliminary data.</text>
</comment>
<feature type="compositionally biased region" description="Low complexity" evidence="10">
    <location>
        <begin position="214"/>
        <end position="235"/>
    </location>
</feature>
<dbReference type="Pfam" id="PF02817">
    <property type="entry name" value="E3_binding"/>
    <property type="match status" value="1"/>
</dbReference>
<dbReference type="Proteomes" id="UP001530315">
    <property type="component" value="Unassembled WGS sequence"/>
</dbReference>
<evidence type="ECO:0000313" key="13">
    <source>
        <dbReference type="EMBL" id="KAL3792465.1"/>
    </source>
</evidence>
<name>A0ABD3Q2J5_9STRA</name>
<evidence type="ECO:0000256" key="2">
    <source>
        <dbReference type="ARBA" id="ARBA00004305"/>
    </source>
</evidence>
<protein>
    <recommendedName>
        <fullName evidence="9">Dihydrolipoamide acetyltransferase component of pyruvate dehydrogenase complex</fullName>
        <ecNumber evidence="9">2.3.1.-</ecNumber>
    </recommendedName>
</protein>
<dbReference type="InterPro" id="IPR036625">
    <property type="entry name" value="E3-bd_dom_sf"/>
</dbReference>
<dbReference type="PANTHER" id="PTHR43178">
    <property type="entry name" value="DIHYDROLIPOAMIDE ACETYLTRANSFERASE COMPONENT OF PYRUVATE DEHYDROGENASE COMPLEX"/>
    <property type="match status" value="1"/>
</dbReference>
<dbReference type="EMBL" id="JALLAZ020000555">
    <property type="protein sequence ID" value="KAL3792465.1"/>
    <property type="molecule type" value="Genomic_DNA"/>
</dbReference>
<dbReference type="GO" id="GO:0005759">
    <property type="term" value="C:mitochondrial matrix"/>
    <property type="evidence" value="ECO:0007669"/>
    <property type="project" value="UniProtKB-SubCell"/>
</dbReference>
<dbReference type="InterPro" id="IPR001078">
    <property type="entry name" value="2-oxoacid_DH_actylTfrase"/>
</dbReference>
<dbReference type="Pfam" id="PF00198">
    <property type="entry name" value="2-oxoacid_dh"/>
    <property type="match status" value="2"/>
</dbReference>
<dbReference type="AlphaFoldDB" id="A0ABD3Q2J5"/>
<feature type="compositionally biased region" description="Low complexity" evidence="10">
    <location>
        <begin position="352"/>
        <end position="377"/>
    </location>
</feature>
<evidence type="ECO:0000256" key="7">
    <source>
        <dbReference type="ARBA" id="ARBA00023128"/>
    </source>
</evidence>
<evidence type="ECO:0000259" key="12">
    <source>
        <dbReference type="PROSITE" id="PS51826"/>
    </source>
</evidence>
<feature type="compositionally biased region" description="Acidic residues" evidence="10">
    <location>
        <begin position="95"/>
        <end position="105"/>
    </location>
</feature>
<evidence type="ECO:0000256" key="4">
    <source>
        <dbReference type="ARBA" id="ARBA00022679"/>
    </source>
</evidence>
<comment type="subcellular location">
    <subcellularLocation>
        <location evidence="2">Mitochondrion matrix</location>
    </subcellularLocation>
</comment>
<evidence type="ECO:0000256" key="6">
    <source>
        <dbReference type="ARBA" id="ARBA00022946"/>
    </source>
</evidence>
<dbReference type="SUPFAM" id="SSF52777">
    <property type="entry name" value="CoA-dependent acyltransferases"/>
    <property type="match status" value="1"/>
</dbReference>
<dbReference type="CDD" id="cd06849">
    <property type="entry name" value="lipoyl_domain"/>
    <property type="match status" value="1"/>
</dbReference>
<evidence type="ECO:0000259" key="11">
    <source>
        <dbReference type="PROSITE" id="PS50968"/>
    </source>
</evidence>
<keyword evidence="14" id="KW-1185">Reference proteome</keyword>
<reference evidence="13 14" key="1">
    <citation type="submission" date="2024-10" db="EMBL/GenBank/DDBJ databases">
        <title>Updated reference genomes for cyclostephanoid diatoms.</title>
        <authorList>
            <person name="Roberts W.R."/>
            <person name="Alverson A.J."/>
        </authorList>
    </citation>
    <scope>NUCLEOTIDE SEQUENCE [LARGE SCALE GENOMIC DNA]</scope>
    <source>
        <strain evidence="13 14">AJA276-08</strain>
    </source>
</reference>
<feature type="domain" description="Peripheral subunit-binding (PSBD)" evidence="12">
    <location>
        <begin position="307"/>
        <end position="344"/>
    </location>
</feature>
<dbReference type="InterPro" id="IPR011053">
    <property type="entry name" value="Single_hybrid_motif"/>
</dbReference>
<evidence type="ECO:0000256" key="10">
    <source>
        <dbReference type="SAM" id="MobiDB-lite"/>
    </source>
</evidence>
<dbReference type="Pfam" id="PF00364">
    <property type="entry name" value="Biotin_lipoyl"/>
    <property type="match status" value="1"/>
</dbReference>
<organism evidence="13 14">
    <name type="scientific">Stephanodiscus triporus</name>
    <dbReference type="NCBI Taxonomy" id="2934178"/>
    <lineage>
        <taxon>Eukaryota</taxon>
        <taxon>Sar</taxon>
        <taxon>Stramenopiles</taxon>
        <taxon>Ochrophyta</taxon>
        <taxon>Bacillariophyta</taxon>
        <taxon>Coscinodiscophyceae</taxon>
        <taxon>Thalassiosirophycidae</taxon>
        <taxon>Stephanodiscales</taxon>
        <taxon>Stephanodiscaceae</taxon>
        <taxon>Stephanodiscus</taxon>
    </lineage>
</organism>
<feature type="region of interest" description="Disordered" evidence="10">
    <location>
        <begin position="18"/>
        <end position="105"/>
    </location>
</feature>
<dbReference type="PROSITE" id="PS51826">
    <property type="entry name" value="PSBD"/>
    <property type="match status" value="1"/>
</dbReference>
<dbReference type="InterPro" id="IPR000089">
    <property type="entry name" value="Biotin_lipoyl"/>
</dbReference>
<dbReference type="InterPro" id="IPR004167">
    <property type="entry name" value="PSBD"/>
</dbReference>
<keyword evidence="6" id="KW-0809">Transit peptide</keyword>
<dbReference type="InterPro" id="IPR050743">
    <property type="entry name" value="2-oxoacid_DH_E2_comp"/>
</dbReference>
<evidence type="ECO:0000256" key="1">
    <source>
        <dbReference type="ARBA" id="ARBA00001938"/>
    </source>
</evidence>
<evidence type="ECO:0000256" key="5">
    <source>
        <dbReference type="ARBA" id="ARBA00022823"/>
    </source>
</evidence>
<dbReference type="Gene3D" id="4.10.320.10">
    <property type="entry name" value="E3-binding domain"/>
    <property type="match status" value="1"/>
</dbReference>
<dbReference type="PROSITE" id="PS00189">
    <property type="entry name" value="LIPOYL"/>
    <property type="match status" value="1"/>
</dbReference>
<accession>A0ABD3Q2J5</accession>
<feature type="compositionally biased region" description="Basic and acidic residues" evidence="10">
    <location>
        <begin position="36"/>
        <end position="45"/>
    </location>
</feature>
<comment type="similarity">
    <text evidence="3 9">Belongs to the 2-oxoacid dehydrogenase family.</text>
</comment>
<sequence>MMTSAGSLSRAAARIAAATRSYSSTATAPWSLYPPRRIDDDDRPLPLRRRSAPRMVDRVVRPTRMSTATTRTIHESATARGSASSSSVLPPSADSDSDEDENVYDDDGVGASIPFLLADIGEGIAEVELLQWFVSPGDRVRQFDRVCEVQSDKASVEITSRYDGVVTELCGNVGDVMRVGRPLLRVATTTAAAAAAATTAAGEGGDVVRERGGTETMTTSSSSSSSGATTTTTTTLHNVDDESDRLSIPLVGSDYSRYYEGGGRGGVDAVAPRADMLGGTFVPRGGGGGGGGGGRGGANATIHARVLTSPAVRRLGRENGIDLGTVMGTGPGGRVLKADVLRIIDPAAASSVAASSSSSTSAPPSPITTSATNAASPRLAAGGGPGTTTTTTANGDSVVPIRGYHRLMVKTMTSSLRVPHMVYSDEVNVNALTEVRDSLRPLYANHARGDDRQHPERKLTYMPFFVKAASLALSAYPALNSTIDVEGMTLTYHGEHRIGIAVDTPRGLAVPVIGGCQDRSVLEIAEELNRLYSLRLPRFVDDDSDVVESVRIMPISWGGDHRAVDGATMARFSNLWKSYCENPSSMMFAMR</sequence>
<keyword evidence="5 9" id="KW-0450">Lipoyl</keyword>
<dbReference type="PROSITE" id="PS50968">
    <property type="entry name" value="BIOTINYL_LIPOYL"/>
    <property type="match status" value="1"/>
</dbReference>
<evidence type="ECO:0000256" key="9">
    <source>
        <dbReference type="RuleBase" id="RU003423"/>
    </source>
</evidence>
<evidence type="ECO:0000256" key="3">
    <source>
        <dbReference type="ARBA" id="ARBA00007317"/>
    </source>
</evidence>
<gene>
    <name evidence="13" type="ORF">ACHAW5_010942</name>
</gene>
<feature type="compositionally biased region" description="Low complexity" evidence="10">
    <location>
        <begin position="18"/>
        <end position="28"/>
    </location>
</feature>
<feature type="region of interest" description="Disordered" evidence="10">
    <location>
        <begin position="202"/>
        <end position="241"/>
    </location>
</feature>
<comment type="cofactor">
    <cofactor evidence="1 9">
        <name>(R)-lipoate</name>
        <dbReference type="ChEBI" id="CHEBI:83088"/>
    </cofactor>
</comment>
<dbReference type="SUPFAM" id="SSF51230">
    <property type="entry name" value="Single hybrid motif"/>
    <property type="match status" value="1"/>
</dbReference>
<evidence type="ECO:0000256" key="8">
    <source>
        <dbReference type="ARBA" id="ARBA00023315"/>
    </source>
</evidence>
<dbReference type="GO" id="GO:0016746">
    <property type="term" value="F:acyltransferase activity"/>
    <property type="evidence" value="ECO:0007669"/>
    <property type="project" value="UniProtKB-KW"/>
</dbReference>
<dbReference type="SUPFAM" id="SSF47005">
    <property type="entry name" value="Peripheral subunit-binding domain of 2-oxo acid dehydrogenase complex"/>
    <property type="match status" value="1"/>
</dbReference>
<proteinExistence type="inferred from homology"/>
<evidence type="ECO:0000313" key="14">
    <source>
        <dbReference type="Proteomes" id="UP001530315"/>
    </source>
</evidence>
<dbReference type="EC" id="2.3.1.-" evidence="9"/>
<dbReference type="InterPro" id="IPR003016">
    <property type="entry name" value="2-oxoA_DH_lipoyl-BS"/>
</dbReference>